<organism evidence="1 2">
    <name type="scientific">Rousettus aegyptiacus</name>
    <name type="common">Egyptian fruit bat</name>
    <name type="synonym">Pteropus aegyptiacus</name>
    <dbReference type="NCBI Taxonomy" id="9407"/>
    <lineage>
        <taxon>Eukaryota</taxon>
        <taxon>Metazoa</taxon>
        <taxon>Chordata</taxon>
        <taxon>Craniata</taxon>
        <taxon>Vertebrata</taxon>
        <taxon>Euteleostomi</taxon>
        <taxon>Mammalia</taxon>
        <taxon>Eutheria</taxon>
        <taxon>Laurasiatheria</taxon>
        <taxon>Chiroptera</taxon>
        <taxon>Yinpterochiroptera</taxon>
        <taxon>Pteropodoidea</taxon>
        <taxon>Pteropodidae</taxon>
        <taxon>Rousettinae</taxon>
        <taxon>Rousettus</taxon>
    </lineage>
</organism>
<dbReference type="AlphaFoldDB" id="A0A7J8E819"/>
<proteinExistence type="predicted"/>
<reference evidence="1 2" key="1">
    <citation type="journal article" date="2020" name="Nature">
        <title>Six reference-quality genomes reveal evolution of bat adaptations.</title>
        <authorList>
            <person name="Jebb D."/>
            <person name="Huang Z."/>
            <person name="Pippel M."/>
            <person name="Hughes G.M."/>
            <person name="Lavrichenko K."/>
            <person name="Devanna P."/>
            <person name="Winkler S."/>
            <person name="Jermiin L.S."/>
            <person name="Skirmuntt E.C."/>
            <person name="Katzourakis A."/>
            <person name="Burkitt-Gray L."/>
            <person name="Ray D.A."/>
            <person name="Sullivan K.A.M."/>
            <person name="Roscito J.G."/>
            <person name="Kirilenko B.M."/>
            <person name="Davalos L.M."/>
            <person name="Corthals A.P."/>
            <person name="Power M.L."/>
            <person name="Jones G."/>
            <person name="Ransome R.D."/>
            <person name="Dechmann D.K.N."/>
            <person name="Locatelli A.G."/>
            <person name="Puechmaille S.J."/>
            <person name="Fedrigo O."/>
            <person name="Jarvis E.D."/>
            <person name="Hiller M."/>
            <person name="Vernes S.C."/>
            <person name="Myers E.W."/>
            <person name="Teeling E.C."/>
        </authorList>
    </citation>
    <scope>NUCLEOTIDE SEQUENCE [LARGE SCALE GENOMIC DNA]</scope>
    <source>
        <strain evidence="1">MRouAeg1</strain>
        <tissue evidence="1">Muscle</tissue>
    </source>
</reference>
<comment type="caution">
    <text evidence="1">The sequence shown here is derived from an EMBL/GenBank/DDBJ whole genome shotgun (WGS) entry which is preliminary data.</text>
</comment>
<evidence type="ECO:0000313" key="2">
    <source>
        <dbReference type="Proteomes" id="UP000593571"/>
    </source>
</evidence>
<sequence length="127" mass="14164">MKIMMFHAYSSSLEQAARMSPLFYTPNVSHFIQSRIQNPCHSLEGPPQSSLLLCTLPHPSSLSFSHTGLFTVTEKCQTCSFFRATISTVLFAYYVLTQITIGLTPLSHSSFSSKNNLSEFPLILGIR</sequence>
<evidence type="ECO:0000313" key="1">
    <source>
        <dbReference type="EMBL" id="KAF6431647.1"/>
    </source>
</evidence>
<protein>
    <submittedName>
        <fullName evidence="1">Uncharacterized protein</fullName>
    </submittedName>
</protein>
<keyword evidence="2" id="KW-1185">Reference proteome</keyword>
<accession>A0A7J8E819</accession>
<dbReference type="Proteomes" id="UP000593571">
    <property type="component" value="Unassembled WGS sequence"/>
</dbReference>
<dbReference type="EMBL" id="JACASE010000010">
    <property type="protein sequence ID" value="KAF6431647.1"/>
    <property type="molecule type" value="Genomic_DNA"/>
</dbReference>
<name>A0A7J8E819_ROUAE</name>
<gene>
    <name evidence="1" type="ORF">HJG63_008156</name>
</gene>